<protein>
    <submittedName>
        <fullName evidence="3">Condensation domain-containing protein</fullName>
    </submittedName>
</protein>
<accession>A0A9Y2NAG2</accession>
<dbReference type="GO" id="GO:0031177">
    <property type="term" value="F:phosphopantetheine binding"/>
    <property type="evidence" value="ECO:0007669"/>
    <property type="project" value="TreeGrafter"/>
</dbReference>
<keyword evidence="4" id="KW-1185">Reference proteome</keyword>
<dbReference type="GO" id="GO:0044550">
    <property type="term" value="P:secondary metabolite biosynthetic process"/>
    <property type="evidence" value="ECO:0007669"/>
    <property type="project" value="TreeGrafter"/>
</dbReference>
<proteinExistence type="predicted"/>
<dbReference type="Proteomes" id="UP001239397">
    <property type="component" value="Chromosome"/>
</dbReference>
<dbReference type="RefSeq" id="WP_285995060.1">
    <property type="nucleotide sequence ID" value="NZ_CP127295.1"/>
</dbReference>
<feature type="domain" description="Condensation" evidence="2">
    <location>
        <begin position="3"/>
        <end position="298"/>
    </location>
</feature>
<evidence type="ECO:0000259" key="2">
    <source>
        <dbReference type="Pfam" id="PF00668"/>
    </source>
</evidence>
<dbReference type="CDD" id="cd19531">
    <property type="entry name" value="LCL_NRPS-like"/>
    <property type="match status" value="1"/>
</dbReference>
<dbReference type="Pfam" id="PF00668">
    <property type="entry name" value="Condensation"/>
    <property type="match status" value="1"/>
</dbReference>
<dbReference type="Gene3D" id="3.30.559.10">
    <property type="entry name" value="Chloramphenicol acetyltransferase-like domain"/>
    <property type="match status" value="1"/>
</dbReference>
<feature type="region of interest" description="Disordered" evidence="1">
    <location>
        <begin position="309"/>
        <end position="333"/>
    </location>
</feature>
<gene>
    <name evidence="3" type="ORF">QRX60_31490</name>
</gene>
<dbReference type="GO" id="GO:0008610">
    <property type="term" value="P:lipid biosynthetic process"/>
    <property type="evidence" value="ECO:0007669"/>
    <property type="project" value="UniProtKB-ARBA"/>
</dbReference>
<evidence type="ECO:0000256" key="1">
    <source>
        <dbReference type="SAM" id="MobiDB-lite"/>
    </source>
</evidence>
<dbReference type="PANTHER" id="PTHR45527">
    <property type="entry name" value="NONRIBOSOMAL PEPTIDE SYNTHETASE"/>
    <property type="match status" value="1"/>
</dbReference>
<dbReference type="InterPro" id="IPR001242">
    <property type="entry name" value="Condensation_dom"/>
</dbReference>
<dbReference type="Gene3D" id="3.30.559.30">
    <property type="entry name" value="Nonribosomal peptide synthetase, condensation domain"/>
    <property type="match status" value="1"/>
</dbReference>
<dbReference type="KEGG" id="amog:QRX60_31490"/>
<organism evidence="3 4">
    <name type="scientific">Amycolatopsis mongoliensis</name>
    <dbReference type="NCBI Taxonomy" id="715475"/>
    <lineage>
        <taxon>Bacteria</taxon>
        <taxon>Bacillati</taxon>
        <taxon>Actinomycetota</taxon>
        <taxon>Actinomycetes</taxon>
        <taxon>Pseudonocardiales</taxon>
        <taxon>Pseudonocardiaceae</taxon>
        <taxon>Amycolatopsis</taxon>
    </lineage>
</organism>
<dbReference type="AlphaFoldDB" id="A0A9Y2NAG2"/>
<dbReference type="GO" id="GO:0005737">
    <property type="term" value="C:cytoplasm"/>
    <property type="evidence" value="ECO:0007669"/>
    <property type="project" value="TreeGrafter"/>
</dbReference>
<dbReference type="GO" id="GO:0043041">
    <property type="term" value="P:amino acid activation for nonribosomal peptide biosynthetic process"/>
    <property type="evidence" value="ECO:0007669"/>
    <property type="project" value="TreeGrafter"/>
</dbReference>
<reference evidence="3 4" key="1">
    <citation type="submission" date="2023-06" db="EMBL/GenBank/DDBJ databases">
        <authorList>
            <person name="Oyuntsetseg B."/>
            <person name="Kim S.B."/>
        </authorList>
    </citation>
    <scope>NUCLEOTIDE SEQUENCE [LARGE SCALE GENOMIC DNA]</scope>
    <source>
        <strain evidence="3 4">4-36</strain>
    </source>
</reference>
<evidence type="ECO:0000313" key="4">
    <source>
        <dbReference type="Proteomes" id="UP001239397"/>
    </source>
</evidence>
<dbReference type="PANTHER" id="PTHR45527:SF1">
    <property type="entry name" value="FATTY ACID SYNTHASE"/>
    <property type="match status" value="1"/>
</dbReference>
<dbReference type="GO" id="GO:0003824">
    <property type="term" value="F:catalytic activity"/>
    <property type="evidence" value="ECO:0007669"/>
    <property type="project" value="InterPro"/>
</dbReference>
<name>A0A9Y2NAG2_9PSEU</name>
<dbReference type="InterPro" id="IPR023213">
    <property type="entry name" value="CAT-like_dom_sf"/>
</dbReference>
<dbReference type="SUPFAM" id="SSF52777">
    <property type="entry name" value="CoA-dependent acyltransferases"/>
    <property type="match status" value="2"/>
</dbReference>
<evidence type="ECO:0000313" key="3">
    <source>
        <dbReference type="EMBL" id="WIX98575.1"/>
    </source>
</evidence>
<dbReference type="EMBL" id="CP127295">
    <property type="protein sequence ID" value="WIX98575.1"/>
    <property type="molecule type" value="Genomic_DNA"/>
</dbReference>
<sequence length="333" mass="36359">MQVSAPLSSGQQRLWTVSQLDGAGPAYNEAMAFTLRGPLDREALRRAFDALADRHETLRTRFAVEGGRPVQIVEPAGHGFSLTVTDVAGRPDRAAELRRTDPFEPFDLARAPLARARLLADGDEHHVLLITVHHTVFDGWSRTLLLRELGTLYAAQMSGEPASLPETRPYREHASAQQEWLAGPGPAPHEAYWRDRLDGVPPVLDLPADRLRPARQDHRGARVPVRLGPELTARLKAVAREHGVTLYSTILTCWFILLSRLSAQTDIVVGVPTANRGGGGEFPETIGFFVNTLAVRAEWGRSPPAPCCSSRSGRPCAARSTTSTCRSSGSSSW</sequence>